<reference evidence="2" key="1">
    <citation type="submission" date="2016-06" db="EMBL/GenBank/DDBJ databases">
        <title>Parallel loss of symbiosis genes in relatives of nitrogen-fixing non-legume Parasponia.</title>
        <authorList>
            <person name="Van Velzen R."/>
            <person name="Holmer R."/>
            <person name="Bu F."/>
            <person name="Rutten L."/>
            <person name="Van Zeijl A."/>
            <person name="Liu W."/>
            <person name="Santuari L."/>
            <person name="Cao Q."/>
            <person name="Sharma T."/>
            <person name="Shen D."/>
            <person name="Roswanjaya Y."/>
            <person name="Wardhani T."/>
            <person name="Kalhor M.S."/>
            <person name="Jansen J."/>
            <person name="Van den Hoogen J."/>
            <person name="Gungor B."/>
            <person name="Hartog M."/>
            <person name="Hontelez J."/>
            <person name="Verver J."/>
            <person name="Yang W.-C."/>
            <person name="Schijlen E."/>
            <person name="Repin R."/>
            <person name="Schilthuizen M."/>
            <person name="Schranz E."/>
            <person name="Heidstra R."/>
            <person name="Miyata K."/>
            <person name="Fedorova E."/>
            <person name="Kohlen W."/>
            <person name="Bisseling T."/>
            <person name="Smit S."/>
            <person name="Geurts R."/>
        </authorList>
    </citation>
    <scope>NUCLEOTIDE SEQUENCE [LARGE SCALE GENOMIC DNA]</scope>
    <source>
        <strain evidence="2">cv. WU1-14</strain>
    </source>
</reference>
<dbReference type="OrthoDB" id="10478427at2759"/>
<evidence type="ECO:0000313" key="1">
    <source>
        <dbReference type="EMBL" id="PON73493.1"/>
    </source>
</evidence>
<dbReference type="EMBL" id="JXTB01000033">
    <property type="protein sequence ID" value="PON73493.1"/>
    <property type="molecule type" value="Genomic_DNA"/>
</dbReference>
<dbReference type="AlphaFoldDB" id="A0A2P5DJN5"/>
<comment type="caution">
    <text evidence="1">The sequence shown here is derived from an EMBL/GenBank/DDBJ whole genome shotgun (WGS) entry which is preliminary data.</text>
</comment>
<keyword evidence="2" id="KW-1185">Reference proteome</keyword>
<gene>
    <name evidence="1" type="ORF">PanWU01x14_056750</name>
</gene>
<accession>A0A2P5DJN5</accession>
<proteinExistence type="predicted"/>
<organism evidence="1 2">
    <name type="scientific">Parasponia andersonii</name>
    <name type="common">Sponia andersonii</name>
    <dbReference type="NCBI Taxonomy" id="3476"/>
    <lineage>
        <taxon>Eukaryota</taxon>
        <taxon>Viridiplantae</taxon>
        <taxon>Streptophyta</taxon>
        <taxon>Embryophyta</taxon>
        <taxon>Tracheophyta</taxon>
        <taxon>Spermatophyta</taxon>
        <taxon>Magnoliopsida</taxon>
        <taxon>eudicotyledons</taxon>
        <taxon>Gunneridae</taxon>
        <taxon>Pentapetalae</taxon>
        <taxon>rosids</taxon>
        <taxon>fabids</taxon>
        <taxon>Rosales</taxon>
        <taxon>Cannabaceae</taxon>
        <taxon>Parasponia</taxon>
    </lineage>
</organism>
<name>A0A2P5DJN5_PARAD</name>
<sequence>MANAAKSGLPYTRIIKTRYFRNSVSRPKFWDSGTIGISLELEIS</sequence>
<dbReference type="Proteomes" id="UP000237105">
    <property type="component" value="Unassembled WGS sequence"/>
</dbReference>
<protein>
    <submittedName>
        <fullName evidence="1">Uncharacterized protein</fullName>
    </submittedName>
</protein>
<evidence type="ECO:0000313" key="2">
    <source>
        <dbReference type="Proteomes" id="UP000237105"/>
    </source>
</evidence>